<dbReference type="InterPro" id="IPR013244">
    <property type="entry name" value="Sec39_domain"/>
</dbReference>
<dbReference type="EMBL" id="RSCD01000002">
    <property type="protein sequence ID" value="RSH94400.1"/>
    <property type="molecule type" value="Genomic_DNA"/>
</dbReference>
<dbReference type="PANTHER" id="PTHR15922:SF2">
    <property type="entry name" value="NBAS SUBUNIT OF NRZ TETHERING COMPLEX"/>
    <property type="match status" value="1"/>
</dbReference>
<sequence length="942" mass="101781">MSSGASSAGPDGPLLPEDIDIAMTDVNQHSARPLGKAELLALPPRDLTPSLLATSLGSMRESDMLLSAGELLHSRKASDISLARVIVDIAMDKGSSAWTEAEALLLARLGRERAGPWEDLPVGQLSEAMGGLDEDVQAVLRSYTAVQVASRRLASFEAIWPSSSSSTQVEQGVSLDETSGIEESEGIEVDDPWAEDQAEAIELDDPWETGSTRSTRSARSQPSGADNSGSTGPTPSQPPPIPLSKFLTEPISVVALDLASSASLEALSALRKRHPAELFPYRLSVLETIPAWVPPAELHSADLLPSVGEEGYETKWPTDSDSSLTLNDVLRDYFSPPPPDVAPRNRLTADELSTWYEGRLSSLDKMGLLDLQLGWVQHAASLSVPSLDSIGEDLSLLSRLAYDSDLTPAQQSRWTLHSWRSSSPSDIVSAYLSNSTSDSIVPDIRRLVLPYLYVLESRAERSGQPDADIVHRLLYEVILGLPLHLALPVFEASKATLPKSERVVADDVAVARLALACLYGSDQRNVWATMSSIFECLPVWELSGANPEDDSELTSTTLDSIAAFVRPSVTSPKPPRAKDLFVFFQPLPFASLSRALDILDVHLESGEALARWDVPVQLRFLLQSARDAREQAELAEKMVRRAAAGASGGITATTRGGAGTEEARWNRLWEDMIKLNGSGDALLRGAFGMIRGDEMMRIYLGGLLRSGKFDVARKMVRRLEAEHGLSTHLLEEIVLDTSRELYENAENGNIHTGEMKLAYDCLTVAPASPAIHKEREFIEATSRLTSFSVTSPRSGGQMSPVEIRHTKNKLDLVRLVLHSSKDAYKHDELMLDLADKLGYRGDPVARGEVLGMLAESATLAGEWDAAYDHVQGAVEVARDVHKRLGREKRRSTGEDSGRRAHAHVSAGEAGPSGGASAGLFRCRAETNPTRLGGGAGTGVASA</sequence>
<evidence type="ECO:0000259" key="6">
    <source>
        <dbReference type="Pfam" id="PF08314"/>
    </source>
</evidence>
<dbReference type="GO" id="GO:0000149">
    <property type="term" value="F:SNARE binding"/>
    <property type="evidence" value="ECO:0007669"/>
    <property type="project" value="TreeGrafter"/>
</dbReference>
<feature type="compositionally biased region" description="Acidic residues" evidence="5">
    <location>
        <begin position="179"/>
        <end position="207"/>
    </location>
</feature>
<dbReference type="GO" id="GO:0070939">
    <property type="term" value="C:Dsl1/NZR complex"/>
    <property type="evidence" value="ECO:0007669"/>
    <property type="project" value="TreeGrafter"/>
</dbReference>
<organism evidence="7 8">
    <name type="scientific">Saitozyma podzolica</name>
    <dbReference type="NCBI Taxonomy" id="1890683"/>
    <lineage>
        <taxon>Eukaryota</taxon>
        <taxon>Fungi</taxon>
        <taxon>Dikarya</taxon>
        <taxon>Basidiomycota</taxon>
        <taxon>Agaricomycotina</taxon>
        <taxon>Tremellomycetes</taxon>
        <taxon>Tremellales</taxon>
        <taxon>Trimorphomycetaceae</taxon>
        <taxon>Saitozyma</taxon>
    </lineage>
</organism>
<reference evidence="7 8" key="1">
    <citation type="submission" date="2018-11" db="EMBL/GenBank/DDBJ databases">
        <title>Genome sequence of Saitozyma podzolica DSM 27192.</title>
        <authorList>
            <person name="Aliyu H."/>
            <person name="Gorte O."/>
            <person name="Ochsenreither K."/>
        </authorList>
    </citation>
    <scope>NUCLEOTIDE SEQUENCE [LARGE SCALE GENOMIC DNA]</scope>
    <source>
        <strain evidence="7 8">DSM 27192</strain>
    </source>
</reference>
<evidence type="ECO:0000256" key="5">
    <source>
        <dbReference type="SAM" id="MobiDB-lite"/>
    </source>
</evidence>
<dbReference type="Proteomes" id="UP000279259">
    <property type="component" value="Unassembled WGS sequence"/>
</dbReference>
<feature type="domain" description="Sec39" evidence="6">
    <location>
        <begin position="254"/>
        <end position="889"/>
    </location>
</feature>
<keyword evidence="8" id="KW-1185">Reference proteome</keyword>
<evidence type="ECO:0000313" key="8">
    <source>
        <dbReference type="Proteomes" id="UP000279259"/>
    </source>
</evidence>
<evidence type="ECO:0000256" key="2">
    <source>
        <dbReference type="ARBA" id="ARBA00022448"/>
    </source>
</evidence>
<evidence type="ECO:0000256" key="1">
    <source>
        <dbReference type="ARBA" id="ARBA00004240"/>
    </source>
</evidence>
<evidence type="ECO:0000313" key="7">
    <source>
        <dbReference type="EMBL" id="RSH94400.1"/>
    </source>
</evidence>
<gene>
    <name evidence="7" type="ORF">EHS25_004203</name>
</gene>
<feature type="region of interest" description="Disordered" evidence="5">
    <location>
        <begin position="882"/>
        <end position="919"/>
    </location>
</feature>
<proteinExistence type="predicted"/>
<dbReference type="GO" id="GO:0006890">
    <property type="term" value="P:retrograde vesicle-mediated transport, Golgi to endoplasmic reticulum"/>
    <property type="evidence" value="ECO:0007669"/>
    <property type="project" value="InterPro"/>
</dbReference>
<dbReference type="PANTHER" id="PTHR15922">
    <property type="entry name" value="NEUROBLASTOMA-AMPLIFIED SEQUENCE"/>
    <property type="match status" value="1"/>
</dbReference>
<comment type="caution">
    <text evidence="7">The sequence shown here is derived from an EMBL/GenBank/DDBJ whole genome shotgun (WGS) entry which is preliminary data.</text>
</comment>
<dbReference type="AlphaFoldDB" id="A0A427YTF2"/>
<accession>A0A427YTF2</accession>
<dbReference type="Pfam" id="PF08314">
    <property type="entry name" value="Sec39"/>
    <property type="match status" value="1"/>
</dbReference>
<keyword evidence="4" id="KW-0653">Protein transport</keyword>
<feature type="region of interest" description="Disordered" evidence="5">
    <location>
        <begin position="166"/>
        <end position="244"/>
    </location>
</feature>
<name>A0A427YTF2_9TREE</name>
<evidence type="ECO:0000256" key="4">
    <source>
        <dbReference type="ARBA" id="ARBA00022927"/>
    </source>
</evidence>
<protein>
    <recommendedName>
        <fullName evidence="6">Sec39 domain-containing protein</fullName>
    </recommendedName>
</protein>
<keyword evidence="2" id="KW-0813">Transport</keyword>
<feature type="compositionally biased region" description="Low complexity" evidence="5">
    <location>
        <begin position="209"/>
        <end position="220"/>
    </location>
</feature>
<comment type="subcellular location">
    <subcellularLocation>
        <location evidence="1">Endoplasmic reticulum</location>
    </subcellularLocation>
</comment>
<dbReference type="GO" id="GO:0015031">
    <property type="term" value="P:protein transport"/>
    <property type="evidence" value="ECO:0007669"/>
    <property type="project" value="UniProtKB-KW"/>
</dbReference>
<evidence type="ECO:0000256" key="3">
    <source>
        <dbReference type="ARBA" id="ARBA00022824"/>
    </source>
</evidence>
<keyword evidence="3" id="KW-0256">Endoplasmic reticulum</keyword>
<dbReference type="STRING" id="1890683.A0A427YTF2"/>
<dbReference type="OrthoDB" id="27490at2759"/>